<reference evidence="3" key="2">
    <citation type="submission" date="2008-10" db="EMBL/GenBank/DDBJ databases">
        <authorList>
            <person name="Molnar K."/>
        </authorList>
    </citation>
    <scope>NUCLEOTIDE SEQUENCE [LARGE SCALE GENOMIC DNA]</scope>
    <source>
        <strain evidence="3">NRRL 15998</strain>
    </source>
</reference>
<protein>
    <submittedName>
        <fullName evidence="1">Predicted protein</fullName>
    </submittedName>
</protein>
<reference evidence="1" key="1">
    <citation type="submission" date="2008-10" db="EMBL/GenBank/DDBJ databases">
        <title>Annotation of Streptomyces roseosporus strain NRRL 15998.</title>
        <authorList>
            <consortium name="The Broad Institute Genome Sequencing Platform"/>
            <consortium name="Broad Institute Microbial Sequencing Center"/>
            <person name="Fischbach M."/>
            <person name="Ward D."/>
            <person name="Young S."/>
            <person name="Kodira C.D."/>
            <person name="Zeng Q."/>
            <person name="Koehrsen M."/>
            <person name="Godfrey P."/>
            <person name="Alvarado L."/>
            <person name="Berlin A.M."/>
            <person name="Borenstein D."/>
            <person name="Chen Z."/>
            <person name="Engels R."/>
            <person name="Freedman E."/>
            <person name="Gellesch M."/>
            <person name="Goldberg J."/>
            <person name="Griggs A."/>
            <person name="Gujja S."/>
            <person name="Heiman D.I."/>
            <person name="Hepburn T.A."/>
            <person name="Howarth C."/>
            <person name="Jen D."/>
            <person name="Larson L."/>
            <person name="Lewis B."/>
            <person name="Mehta T."/>
            <person name="Park D."/>
            <person name="Pearson M."/>
            <person name="Roberts A."/>
            <person name="Saif S."/>
            <person name="Shea T.D."/>
            <person name="Shenoy N."/>
            <person name="Sisk P."/>
            <person name="Stolte C."/>
            <person name="Sykes S.N."/>
            <person name="Walk T."/>
            <person name="White J."/>
            <person name="Yandava C."/>
            <person name="Straight P."/>
            <person name="Clardy J."/>
            <person name="Hung D."/>
            <person name="Kolter R."/>
            <person name="Mekalanos J."/>
            <person name="Walker S."/>
            <person name="Walsh C.T."/>
            <person name="Wieland B.L.C."/>
            <person name="Ilzarbe M."/>
            <person name="Galagan J."/>
            <person name="Nusbaum C."/>
            <person name="Birren B."/>
        </authorList>
    </citation>
    <scope>NUCLEOTIDE SEQUENCE [LARGE SCALE GENOMIC DNA]</scope>
    <source>
        <strain evidence="1">NRRL 15998</strain>
    </source>
</reference>
<name>D6AC99_STRFL</name>
<evidence type="ECO:0000313" key="2">
    <source>
        <dbReference type="EMBL" id="EFE74586.2"/>
    </source>
</evidence>
<dbReference type="Proteomes" id="UP000003986">
    <property type="component" value="Unassembled WGS sequence"/>
</dbReference>
<dbReference type="EMBL" id="DS999644">
    <property type="protein sequence ID" value="EFE74522.2"/>
    <property type="molecule type" value="Genomic_DNA"/>
</dbReference>
<proteinExistence type="predicted"/>
<evidence type="ECO:0000313" key="1">
    <source>
        <dbReference type="EMBL" id="EFE74522.2"/>
    </source>
</evidence>
<dbReference type="EMBL" id="DS999644">
    <property type="protein sequence ID" value="EFE74586.2"/>
    <property type="molecule type" value="Genomic_DNA"/>
</dbReference>
<sequence length="117" mass="12566">MIPSGDEWLVAEAPLPQTVDAMQQILAEQLGPVLAHPLRGVAWWLVPADSAGILRHVRQLTVHPSGWPLCCPPIRRPAAGRVWLEKPDGSGRLTDPEALGRALDPGGSLQLPAEAFC</sequence>
<reference evidence="3" key="3">
    <citation type="submission" date="2008-12" db="EMBL/GenBank/DDBJ databases">
        <title>Annotation of Streptomyces roseosporus strain NRRL 15998.</title>
        <authorList>
            <consortium name="The Broad Institute Genome Sequencing Platform"/>
            <consortium name="Broad Institute Microbial Sequencing Center"/>
            <person name="Fischbach M."/>
            <person name="Ward D."/>
            <person name="Young S."/>
            <person name="Kodira C.D."/>
            <person name="Zeng Q."/>
            <person name="Koehrsen M."/>
            <person name="Godfrey P."/>
            <person name="Alvarado L."/>
            <person name="Berlin A.M."/>
            <person name="Borenstein D."/>
            <person name="Chen Z."/>
            <person name="Engels R."/>
            <person name="Freedman E."/>
            <person name="Gellesch M."/>
            <person name="Goldberg J."/>
            <person name="Griggs A."/>
            <person name="Gujja S."/>
            <person name="Heiman D.I."/>
            <person name="Hepburn T.A."/>
            <person name="Howarth C."/>
            <person name="Jen D."/>
            <person name="Larson L."/>
            <person name="Lewis B."/>
            <person name="Mehta T."/>
            <person name="Park D."/>
            <person name="Pearson M."/>
            <person name="Roberts A."/>
            <person name="Saif S."/>
            <person name="Shea T.D."/>
            <person name="Shenoy N."/>
            <person name="Sisk P."/>
            <person name="Stolte C."/>
            <person name="Sykes S.N."/>
            <person name="Walk T."/>
            <person name="White J."/>
            <person name="Yandava C."/>
            <person name="Straight P."/>
            <person name="Clardy J."/>
            <person name="Hung D."/>
            <person name="Kolter R."/>
            <person name="Mekalanos J."/>
            <person name="Walker S."/>
            <person name="Walsh C.T."/>
            <person name="Wieland B.L.C."/>
            <person name="Ilzarbe M."/>
            <person name="Galagan J."/>
            <person name="Nusbaum C."/>
            <person name="Birren B."/>
        </authorList>
    </citation>
    <scope>NUCLEOTIDE SEQUENCE [LARGE SCALE GENOMIC DNA]</scope>
    <source>
        <strain evidence="3">NRRL 15998</strain>
    </source>
</reference>
<accession>D6AC99</accession>
<dbReference type="AlphaFoldDB" id="D6AC99"/>
<organism evidence="1 3">
    <name type="scientific">Streptomyces filamentosus NRRL 15998</name>
    <dbReference type="NCBI Taxonomy" id="457431"/>
    <lineage>
        <taxon>Bacteria</taxon>
        <taxon>Bacillati</taxon>
        <taxon>Actinomycetota</taxon>
        <taxon>Actinomycetes</taxon>
        <taxon>Kitasatosporales</taxon>
        <taxon>Streptomycetaceae</taxon>
        <taxon>Streptomyces</taxon>
    </lineage>
</organism>
<gene>
    <name evidence="1" type="ORF">SSGG_01888</name>
    <name evidence="2" type="ORF">SSGG_01952</name>
</gene>
<evidence type="ECO:0000313" key="3">
    <source>
        <dbReference type="Proteomes" id="UP000003986"/>
    </source>
</evidence>